<dbReference type="AlphaFoldDB" id="A0A164KD82"/>
<keyword evidence="4" id="KW-1185">Reference proteome</keyword>
<accession>A0A164KD82</accession>
<organism evidence="3 4">
    <name type="scientific">Daphnia magna</name>
    <dbReference type="NCBI Taxonomy" id="35525"/>
    <lineage>
        <taxon>Eukaryota</taxon>
        <taxon>Metazoa</taxon>
        <taxon>Ecdysozoa</taxon>
        <taxon>Arthropoda</taxon>
        <taxon>Crustacea</taxon>
        <taxon>Branchiopoda</taxon>
        <taxon>Diplostraca</taxon>
        <taxon>Cladocera</taxon>
        <taxon>Anomopoda</taxon>
        <taxon>Daphniidae</taxon>
        <taxon>Daphnia</taxon>
    </lineage>
</organism>
<protein>
    <recommendedName>
        <fullName evidence="2">CxC3 like cysteine cluster domain-containing protein</fullName>
    </recommendedName>
</protein>
<sequence>MAKITANGQGSDDELDSGNSAQPIEFYVEQEIVAAGMSEEEDQACSSAKESNAAIHKEISSVLETKLNAIKSMAALERQQQQYQETLNGSCLPPITATEWTKRTEKQVEKWNYHREAIHAAVSHGSRSTGSQKCCSCRLLFSSCWMITCTDCKHYLYISCDRKLLFTSPFHKRRLLNAKVFSSETLLPKAFVNENDQQSLLSVPVPVFIPHSKEDDMSLIAEDKSVIVVTIGGRYDLKSAMFYRESSNSSVEATIEDYLAAQLCPAAASDTTYFFFDVLQLW</sequence>
<evidence type="ECO:0000313" key="3">
    <source>
        <dbReference type="EMBL" id="KZS03166.1"/>
    </source>
</evidence>
<gene>
    <name evidence="3" type="ORF">APZ42_034189</name>
</gene>
<evidence type="ECO:0000313" key="4">
    <source>
        <dbReference type="Proteomes" id="UP000076858"/>
    </source>
</evidence>
<dbReference type="InterPro" id="IPR040564">
    <property type="entry name" value="CxC3-like"/>
</dbReference>
<comment type="caution">
    <text evidence="3">The sequence shown here is derived from an EMBL/GenBank/DDBJ whole genome shotgun (WGS) entry which is preliminary data.</text>
</comment>
<evidence type="ECO:0000259" key="2">
    <source>
        <dbReference type="Pfam" id="PF18804"/>
    </source>
</evidence>
<dbReference type="EMBL" id="LRGB01003333">
    <property type="protein sequence ID" value="KZS03166.1"/>
    <property type="molecule type" value="Genomic_DNA"/>
</dbReference>
<proteinExistence type="predicted"/>
<reference evidence="3 4" key="1">
    <citation type="submission" date="2016-03" db="EMBL/GenBank/DDBJ databases">
        <title>EvidentialGene: Evidence-directed Construction of Genes on Genomes.</title>
        <authorList>
            <person name="Gilbert D.G."/>
            <person name="Choi J.-H."/>
            <person name="Mockaitis K."/>
            <person name="Colbourne J."/>
            <person name="Pfrender M."/>
        </authorList>
    </citation>
    <scope>NUCLEOTIDE SEQUENCE [LARGE SCALE GENOMIC DNA]</scope>
    <source>
        <strain evidence="3 4">Xinb3</strain>
        <tissue evidence="3">Complete organism</tissue>
    </source>
</reference>
<dbReference type="Proteomes" id="UP000076858">
    <property type="component" value="Unassembled WGS sequence"/>
</dbReference>
<feature type="domain" description="CxC3 like cysteine cluster" evidence="2">
    <location>
        <begin position="204"/>
        <end position="279"/>
    </location>
</feature>
<feature type="region of interest" description="Disordered" evidence="1">
    <location>
        <begin position="1"/>
        <end position="21"/>
    </location>
</feature>
<feature type="compositionally biased region" description="Polar residues" evidence="1">
    <location>
        <begin position="1"/>
        <end position="10"/>
    </location>
</feature>
<name>A0A164KD82_9CRUS</name>
<dbReference type="Pfam" id="PF18804">
    <property type="entry name" value="CxC3"/>
    <property type="match status" value="1"/>
</dbReference>
<evidence type="ECO:0000256" key="1">
    <source>
        <dbReference type="SAM" id="MobiDB-lite"/>
    </source>
</evidence>